<dbReference type="EMBL" id="JAACJK010000112">
    <property type="protein sequence ID" value="KAF5331953.1"/>
    <property type="molecule type" value="Genomic_DNA"/>
</dbReference>
<comment type="subcellular location">
    <subcellularLocation>
        <location evidence="1">Cytoplasm</location>
    </subcellularLocation>
    <subcellularLocation>
        <location evidence="2">Nucleus</location>
        <location evidence="2">Nucleolus</location>
    </subcellularLocation>
</comment>
<dbReference type="SUPFAM" id="SSF55666">
    <property type="entry name" value="Ribonuclease PH domain 2-like"/>
    <property type="match status" value="1"/>
</dbReference>
<dbReference type="InterPro" id="IPR020568">
    <property type="entry name" value="Ribosomal_Su5_D2-typ_SF"/>
</dbReference>
<name>A0A8H5BZ12_9AGAR</name>
<dbReference type="GO" id="GO:0071038">
    <property type="term" value="P:TRAMP-dependent tRNA surveillance pathway"/>
    <property type="evidence" value="ECO:0007669"/>
    <property type="project" value="TreeGrafter"/>
</dbReference>
<dbReference type="PANTHER" id="PTHR11097">
    <property type="entry name" value="EXOSOME COMPLEX EXONUCLEASE RIBOSOMAL RNA PROCESSING PROTEIN"/>
    <property type="match status" value="1"/>
</dbReference>
<dbReference type="GO" id="GO:0000467">
    <property type="term" value="P:exonucleolytic trimming to generate mature 3'-end of 5.8S rRNA from tricistronic rRNA transcript (SSU-rRNA, 5.8S rRNA, LSU-rRNA)"/>
    <property type="evidence" value="ECO:0007669"/>
    <property type="project" value="TreeGrafter"/>
</dbReference>
<dbReference type="GO" id="GO:0034476">
    <property type="term" value="P:U5 snRNA 3'-end processing"/>
    <property type="evidence" value="ECO:0007669"/>
    <property type="project" value="TreeGrafter"/>
</dbReference>
<evidence type="ECO:0000256" key="4">
    <source>
        <dbReference type="ARBA" id="ARBA00022490"/>
    </source>
</evidence>
<feature type="domain" description="Exoribonuclease phosphorolytic" evidence="8">
    <location>
        <begin position="34"/>
        <end position="175"/>
    </location>
</feature>
<dbReference type="OrthoDB" id="272245at2759"/>
<dbReference type="SUPFAM" id="SSF54211">
    <property type="entry name" value="Ribosomal protein S5 domain 2-like"/>
    <property type="match status" value="1"/>
</dbReference>
<evidence type="ECO:0000256" key="1">
    <source>
        <dbReference type="ARBA" id="ARBA00004496"/>
    </source>
</evidence>
<organism evidence="9 10">
    <name type="scientific">Ephemerocybe angulata</name>
    <dbReference type="NCBI Taxonomy" id="980116"/>
    <lineage>
        <taxon>Eukaryota</taxon>
        <taxon>Fungi</taxon>
        <taxon>Dikarya</taxon>
        <taxon>Basidiomycota</taxon>
        <taxon>Agaricomycotina</taxon>
        <taxon>Agaricomycetes</taxon>
        <taxon>Agaricomycetidae</taxon>
        <taxon>Agaricales</taxon>
        <taxon>Agaricineae</taxon>
        <taxon>Psathyrellaceae</taxon>
        <taxon>Ephemerocybe</taxon>
    </lineage>
</organism>
<dbReference type="InterPro" id="IPR027408">
    <property type="entry name" value="PNPase/RNase_PH_dom_sf"/>
</dbReference>
<evidence type="ECO:0000256" key="5">
    <source>
        <dbReference type="ARBA" id="ARBA00022835"/>
    </source>
</evidence>
<accession>A0A8H5BZ12</accession>
<dbReference type="PANTHER" id="PTHR11097:SF8">
    <property type="entry name" value="EXOSOME COMPLEX COMPONENT RRP42"/>
    <property type="match status" value="1"/>
</dbReference>
<dbReference type="GO" id="GO:0035925">
    <property type="term" value="F:mRNA 3'-UTR AU-rich region binding"/>
    <property type="evidence" value="ECO:0007669"/>
    <property type="project" value="TreeGrafter"/>
</dbReference>
<dbReference type="GO" id="GO:0034475">
    <property type="term" value="P:U4 snRNA 3'-end processing"/>
    <property type="evidence" value="ECO:0007669"/>
    <property type="project" value="TreeGrafter"/>
</dbReference>
<comment type="similarity">
    <text evidence="3">Belongs to the RNase PH family.</text>
</comment>
<sequence>MASSSISKAESAYIEVGLSEQPPQRLDGRALTDYRAMSLETGTAPLANGSARLTIGRNPHDGSGGTEILAATKLEVETNEDGGSDQGRVVCSVTCSPAAYPHLSSNALEDLQHDLTTVIHTTLSHPSLHPDNLKIIPGKKSWLLSLDLVILSDAGNIYDALFMAARAALWDTKVPRTRFIEYKAKKGGPASGGKGRDGMDVDETATSGFDTRKTNHATDFELLDYWDEGEVLDGRERWPLCVTFNLVPKTHFLDATQVEEAVAVLKVLFIFASSSVQGMRMLGPGEVTSAQIKSLLKEAETHSRNISSALDSKLKDEDVRRNQKASEAFSQQRR</sequence>
<evidence type="ECO:0000256" key="2">
    <source>
        <dbReference type="ARBA" id="ARBA00004604"/>
    </source>
</evidence>
<dbReference type="Gene3D" id="3.30.230.70">
    <property type="entry name" value="GHMP Kinase, N-terminal domain"/>
    <property type="match status" value="1"/>
</dbReference>
<feature type="region of interest" description="Disordered" evidence="7">
    <location>
        <begin position="314"/>
        <end position="334"/>
    </location>
</feature>
<evidence type="ECO:0000259" key="8">
    <source>
        <dbReference type="Pfam" id="PF01138"/>
    </source>
</evidence>
<comment type="caution">
    <text evidence="9">The sequence shown here is derived from an EMBL/GenBank/DDBJ whole genome shotgun (WGS) entry which is preliminary data.</text>
</comment>
<evidence type="ECO:0000313" key="10">
    <source>
        <dbReference type="Proteomes" id="UP000541558"/>
    </source>
</evidence>
<dbReference type="InterPro" id="IPR050590">
    <property type="entry name" value="Exosome_comp_Rrp42_subfam"/>
</dbReference>
<dbReference type="GO" id="GO:0005730">
    <property type="term" value="C:nucleolus"/>
    <property type="evidence" value="ECO:0007669"/>
    <property type="project" value="UniProtKB-SubCell"/>
</dbReference>
<evidence type="ECO:0000256" key="7">
    <source>
        <dbReference type="SAM" id="MobiDB-lite"/>
    </source>
</evidence>
<protein>
    <recommendedName>
        <fullName evidence="6">Ribosomal RNA-processing protein 42</fullName>
    </recommendedName>
</protein>
<dbReference type="InterPro" id="IPR036345">
    <property type="entry name" value="ExoRNase_PH_dom2_sf"/>
</dbReference>
<dbReference type="GO" id="GO:0016075">
    <property type="term" value="P:rRNA catabolic process"/>
    <property type="evidence" value="ECO:0007669"/>
    <property type="project" value="TreeGrafter"/>
</dbReference>
<dbReference type="GO" id="GO:0071035">
    <property type="term" value="P:nuclear polyadenylation-dependent rRNA catabolic process"/>
    <property type="evidence" value="ECO:0007669"/>
    <property type="project" value="TreeGrafter"/>
</dbReference>
<reference evidence="9 10" key="1">
    <citation type="journal article" date="2020" name="ISME J.">
        <title>Uncovering the hidden diversity of litter-decomposition mechanisms in mushroom-forming fungi.</title>
        <authorList>
            <person name="Floudas D."/>
            <person name="Bentzer J."/>
            <person name="Ahren D."/>
            <person name="Johansson T."/>
            <person name="Persson P."/>
            <person name="Tunlid A."/>
        </authorList>
    </citation>
    <scope>NUCLEOTIDE SEQUENCE [LARGE SCALE GENOMIC DNA]</scope>
    <source>
        <strain evidence="9 10">CBS 175.51</strain>
    </source>
</reference>
<dbReference type="GO" id="GO:0034473">
    <property type="term" value="P:U1 snRNA 3'-end processing"/>
    <property type="evidence" value="ECO:0007669"/>
    <property type="project" value="TreeGrafter"/>
</dbReference>
<dbReference type="Pfam" id="PF01138">
    <property type="entry name" value="RNase_PH"/>
    <property type="match status" value="1"/>
</dbReference>
<keyword evidence="10" id="KW-1185">Reference proteome</keyword>
<dbReference type="GO" id="GO:0071028">
    <property type="term" value="P:nuclear mRNA surveillance"/>
    <property type="evidence" value="ECO:0007669"/>
    <property type="project" value="TreeGrafter"/>
</dbReference>
<proteinExistence type="inferred from homology"/>
<gene>
    <name evidence="9" type="ORF">D9611_008868</name>
</gene>
<dbReference type="GO" id="GO:0000177">
    <property type="term" value="C:cytoplasmic exosome (RNase complex)"/>
    <property type="evidence" value="ECO:0007669"/>
    <property type="project" value="TreeGrafter"/>
</dbReference>
<evidence type="ECO:0000256" key="3">
    <source>
        <dbReference type="ARBA" id="ARBA00006678"/>
    </source>
</evidence>
<evidence type="ECO:0000313" key="9">
    <source>
        <dbReference type="EMBL" id="KAF5331953.1"/>
    </source>
</evidence>
<dbReference type="GO" id="GO:0000176">
    <property type="term" value="C:nuclear exosome (RNase complex)"/>
    <property type="evidence" value="ECO:0007669"/>
    <property type="project" value="TreeGrafter"/>
</dbReference>
<dbReference type="Proteomes" id="UP000541558">
    <property type="component" value="Unassembled WGS sequence"/>
</dbReference>
<evidence type="ECO:0000256" key="6">
    <source>
        <dbReference type="ARBA" id="ARBA00042523"/>
    </source>
</evidence>
<keyword evidence="5" id="KW-0271">Exosome</keyword>
<dbReference type="AlphaFoldDB" id="A0A8H5BZ12"/>
<keyword evidence="4" id="KW-0963">Cytoplasm</keyword>
<dbReference type="InterPro" id="IPR001247">
    <property type="entry name" value="ExoRNase_PH_dom1"/>
</dbReference>